<organism evidence="2 3">
    <name type="scientific">Plectus sambesii</name>
    <dbReference type="NCBI Taxonomy" id="2011161"/>
    <lineage>
        <taxon>Eukaryota</taxon>
        <taxon>Metazoa</taxon>
        <taxon>Ecdysozoa</taxon>
        <taxon>Nematoda</taxon>
        <taxon>Chromadorea</taxon>
        <taxon>Plectida</taxon>
        <taxon>Plectina</taxon>
        <taxon>Plectoidea</taxon>
        <taxon>Plectidae</taxon>
        <taxon>Plectus</taxon>
    </lineage>
</organism>
<sequence>MRLALSGFFTVILTIDTVLACGNGNGGDPLISSGLRQAFGGTISSGIFPESRPNDGRVIQSAVDLNCPDFSNCRWRNTAAGDKLDWSKTSGLPESVQWQTAMGTKVAPAGDSAVLASTSRDAIDDGHLVSDPIGCMHSPIDLTVTAWRTSGRPSEEQRPVLRVCTRRVVAVALIDDNCQIVTAENGLPVTVVLYEPEGQGNIEIVISAYNYIASPASAVFIRDLVVEGEIGPAGCISSKTTTTKKPTTKPRQLAAATPCNKVPCSFEGGNTCSYTSAQNKELNAVRTFEPVSGQFRNPLTGIRQPTKGRYYLATYLYRQEKAVLEAEVELEAERVIRFKHYEATADIQLTACCDFSPVGADCPFATPLSADIVDREWKQSSFVCPKNTIKIFFICENTGVHQGACGMDDIEIYLNDRGNPDSSTSNACESPSAP</sequence>
<dbReference type="WBParaSite" id="PSAMB.scaffold6013size10378.g27750.t1">
    <property type="protein sequence ID" value="PSAMB.scaffold6013size10378.g27750.t1"/>
    <property type="gene ID" value="PSAMB.scaffold6013size10378.g27750"/>
</dbReference>
<dbReference type="AlphaFoldDB" id="A0A914X0W6"/>
<evidence type="ECO:0000313" key="2">
    <source>
        <dbReference type="Proteomes" id="UP000887566"/>
    </source>
</evidence>
<keyword evidence="1" id="KW-0732">Signal</keyword>
<keyword evidence="2" id="KW-1185">Reference proteome</keyword>
<protein>
    <submittedName>
        <fullName evidence="3">MAM domain-containing protein</fullName>
    </submittedName>
</protein>
<proteinExistence type="predicted"/>
<feature type="chain" id="PRO_5037587050" evidence="1">
    <location>
        <begin position="21"/>
        <end position="434"/>
    </location>
</feature>
<reference evidence="3" key="1">
    <citation type="submission" date="2022-11" db="UniProtKB">
        <authorList>
            <consortium name="WormBaseParasite"/>
        </authorList>
    </citation>
    <scope>IDENTIFICATION</scope>
</reference>
<evidence type="ECO:0000256" key="1">
    <source>
        <dbReference type="SAM" id="SignalP"/>
    </source>
</evidence>
<evidence type="ECO:0000313" key="3">
    <source>
        <dbReference type="WBParaSite" id="PSAMB.scaffold6013size10378.g27750.t1"/>
    </source>
</evidence>
<dbReference type="Proteomes" id="UP000887566">
    <property type="component" value="Unplaced"/>
</dbReference>
<accession>A0A914X0W6</accession>
<name>A0A914X0W6_9BILA</name>
<feature type="signal peptide" evidence="1">
    <location>
        <begin position="1"/>
        <end position="20"/>
    </location>
</feature>